<dbReference type="EMBL" id="QGKV02002055">
    <property type="protein sequence ID" value="KAF3494964.1"/>
    <property type="molecule type" value="Genomic_DNA"/>
</dbReference>
<accession>A0ABQ7ABA0</accession>
<gene>
    <name evidence="2" type="ORF">DY000_02053973</name>
</gene>
<protein>
    <submittedName>
        <fullName evidence="2">Uncharacterized protein</fullName>
    </submittedName>
</protein>
<evidence type="ECO:0000313" key="3">
    <source>
        <dbReference type="Proteomes" id="UP000266723"/>
    </source>
</evidence>
<reference evidence="2 3" key="1">
    <citation type="journal article" date="2020" name="BMC Genomics">
        <title>Intraspecific diversification of the crop wild relative Brassica cretica Lam. using demographic model selection.</title>
        <authorList>
            <person name="Kioukis A."/>
            <person name="Michalopoulou V.A."/>
            <person name="Briers L."/>
            <person name="Pirintsos S."/>
            <person name="Studholme D.J."/>
            <person name="Pavlidis P."/>
            <person name="Sarris P.F."/>
        </authorList>
    </citation>
    <scope>NUCLEOTIDE SEQUENCE [LARGE SCALE GENOMIC DNA]</scope>
    <source>
        <strain evidence="3">cv. PFS-1207/04</strain>
    </source>
</reference>
<organism evidence="2 3">
    <name type="scientific">Brassica cretica</name>
    <name type="common">Mustard</name>
    <dbReference type="NCBI Taxonomy" id="69181"/>
    <lineage>
        <taxon>Eukaryota</taxon>
        <taxon>Viridiplantae</taxon>
        <taxon>Streptophyta</taxon>
        <taxon>Embryophyta</taxon>
        <taxon>Tracheophyta</taxon>
        <taxon>Spermatophyta</taxon>
        <taxon>Magnoliopsida</taxon>
        <taxon>eudicotyledons</taxon>
        <taxon>Gunneridae</taxon>
        <taxon>Pentapetalae</taxon>
        <taxon>rosids</taxon>
        <taxon>malvids</taxon>
        <taxon>Brassicales</taxon>
        <taxon>Brassicaceae</taxon>
        <taxon>Brassiceae</taxon>
        <taxon>Brassica</taxon>
    </lineage>
</organism>
<feature type="compositionally biased region" description="Basic and acidic residues" evidence="1">
    <location>
        <begin position="14"/>
        <end position="23"/>
    </location>
</feature>
<evidence type="ECO:0000256" key="1">
    <source>
        <dbReference type="SAM" id="MobiDB-lite"/>
    </source>
</evidence>
<keyword evidence="3" id="KW-1185">Reference proteome</keyword>
<comment type="caution">
    <text evidence="2">The sequence shown here is derived from an EMBL/GenBank/DDBJ whole genome shotgun (WGS) entry which is preliminary data.</text>
</comment>
<dbReference type="Proteomes" id="UP000266723">
    <property type="component" value="Unassembled WGS sequence"/>
</dbReference>
<name>A0ABQ7ABA0_BRACR</name>
<proteinExistence type="predicted"/>
<feature type="region of interest" description="Disordered" evidence="1">
    <location>
        <begin position="1"/>
        <end position="23"/>
    </location>
</feature>
<evidence type="ECO:0000313" key="2">
    <source>
        <dbReference type="EMBL" id="KAF3494964.1"/>
    </source>
</evidence>
<sequence>MDDGEYASTFNMPKPRDRLQRADCNDKGTSDLAKLCDEVGEDRDATDMLLGFQHHLCSTSAQSDFRLFI</sequence>